<gene>
    <name evidence="6" type="ORF">BCF33_2246</name>
</gene>
<evidence type="ECO:0000256" key="5">
    <source>
        <dbReference type="SAM" id="Phobius"/>
    </source>
</evidence>
<evidence type="ECO:0000313" key="6">
    <source>
        <dbReference type="EMBL" id="PRY93378.1"/>
    </source>
</evidence>
<dbReference type="GO" id="GO:0012505">
    <property type="term" value="C:endomembrane system"/>
    <property type="evidence" value="ECO:0007669"/>
    <property type="project" value="UniProtKB-SubCell"/>
</dbReference>
<dbReference type="RefSeq" id="WP_106160977.1">
    <property type="nucleotide sequence ID" value="NZ_PVTT01000002.1"/>
</dbReference>
<dbReference type="Proteomes" id="UP000238801">
    <property type="component" value="Unassembled WGS sequence"/>
</dbReference>
<evidence type="ECO:0000256" key="1">
    <source>
        <dbReference type="ARBA" id="ARBA00004127"/>
    </source>
</evidence>
<dbReference type="PANTHER" id="PTHR10989:SF16">
    <property type="entry name" value="AT02829P-RELATED"/>
    <property type="match status" value="1"/>
</dbReference>
<dbReference type="AlphaFoldDB" id="A0A2T0X364"/>
<organism evidence="6 7">
    <name type="scientific">Hasllibacter halocynthiae</name>
    <dbReference type="NCBI Taxonomy" id="595589"/>
    <lineage>
        <taxon>Bacteria</taxon>
        <taxon>Pseudomonadati</taxon>
        <taxon>Pseudomonadota</taxon>
        <taxon>Alphaproteobacteria</taxon>
        <taxon>Rhodobacterales</taxon>
        <taxon>Roseobacteraceae</taxon>
        <taxon>Hasllibacter</taxon>
    </lineage>
</organism>
<evidence type="ECO:0000256" key="2">
    <source>
        <dbReference type="ARBA" id="ARBA00022692"/>
    </source>
</evidence>
<keyword evidence="2 5" id="KW-0812">Transmembrane</keyword>
<dbReference type="OrthoDB" id="7853064at2"/>
<sequence>MDRIGGALGLWRLGVFLLAAGFWLYQFATQEMADFGWQFRFLTVWALTLSMLSGWFVLRVSLGWSDSPHRTLMAATAVINAMVVLLYWRLYLENPEQVNGTTALPPVQEWYLHALGPALQWVEALVLTRAFTRLPSSALAVLGVVAAYVLWIELAVQPLNEVPGGAVTTGLPYPFLNDMEVQARLAFYGMQLGMSLLALGAFWGLQRAWPFSSASRAASPSR</sequence>
<comment type="caution">
    <text evidence="6">The sequence shown here is derived from an EMBL/GenBank/DDBJ whole genome shotgun (WGS) entry which is preliminary data.</text>
</comment>
<name>A0A2T0X364_9RHOB</name>
<feature type="transmembrane region" description="Helical" evidence="5">
    <location>
        <begin position="70"/>
        <end position="90"/>
    </location>
</feature>
<feature type="transmembrane region" description="Helical" evidence="5">
    <location>
        <begin position="37"/>
        <end position="58"/>
    </location>
</feature>
<keyword evidence="7" id="KW-1185">Reference proteome</keyword>
<dbReference type="Pfam" id="PF04750">
    <property type="entry name" value="Far-17a_AIG1"/>
    <property type="match status" value="1"/>
</dbReference>
<evidence type="ECO:0000256" key="4">
    <source>
        <dbReference type="ARBA" id="ARBA00023136"/>
    </source>
</evidence>
<dbReference type="PANTHER" id="PTHR10989">
    <property type="entry name" value="ANDROGEN-INDUCED PROTEIN 1-RELATED"/>
    <property type="match status" value="1"/>
</dbReference>
<keyword evidence="3 5" id="KW-1133">Transmembrane helix</keyword>
<protein>
    <submittedName>
        <fullName evidence="6">FAR-17a/AIG1-like protein</fullName>
    </submittedName>
</protein>
<comment type="subcellular location">
    <subcellularLocation>
        <location evidence="1">Endomembrane system</location>
        <topology evidence="1">Multi-pass membrane protein</topology>
    </subcellularLocation>
</comment>
<proteinExistence type="predicted"/>
<dbReference type="InterPro" id="IPR006838">
    <property type="entry name" value="ADTRP_AIG1"/>
</dbReference>
<reference evidence="6 7" key="1">
    <citation type="submission" date="2018-03" db="EMBL/GenBank/DDBJ databases">
        <title>Genomic Encyclopedia of Archaeal and Bacterial Type Strains, Phase II (KMG-II): from individual species to whole genera.</title>
        <authorList>
            <person name="Goeker M."/>
        </authorList>
    </citation>
    <scope>NUCLEOTIDE SEQUENCE [LARGE SCALE GENOMIC DNA]</scope>
    <source>
        <strain evidence="6 7">DSM 29318</strain>
    </source>
</reference>
<dbReference type="GO" id="GO:0016020">
    <property type="term" value="C:membrane"/>
    <property type="evidence" value="ECO:0007669"/>
    <property type="project" value="InterPro"/>
</dbReference>
<evidence type="ECO:0000313" key="7">
    <source>
        <dbReference type="Proteomes" id="UP000238801"/>
    </source>
</evidence>
<feature type="transmembrane region" description="Helical" evidence="5">
    <location>
        <begin position="7"/>
        <end position="25"/>
    </location>
</feature>
<evidence type="ECO:0000256" key="3">
    <source>
        <dbReference type="ARBA" id="ARBA00022989"/>
    </source>
</evidence>
<accession>A0A2T0X364</accession>
<dbReference type="EMBL" id="PVTT01000002">
    <property type="protein sequence ID" value="PRY93378.1"/>
    <property type="molecule type" value="Genomic_DNA"/>
</dbReference>
<keyword evidence="4 5" id="KW-0472">Membrane</keyword>
<feature type="transmembrane region" description="Helical" evidence="5">
    <location>
        <begin position="138"/>
        <end position="156"/>
    </location>
</feature>
<feature type="transmembrane region" description="Helical" evidence="5">
    <location>
        <begin position="185"/>
        <end position="205"/>
    </location>
</feature>